<reference evidence="1" key="1">
    <citation type="submission" date="2022-07" db="EMBL/GenBank/DDBJ databases">
        <title>Genome Sequence of Phlebia brevispora.</title>
        <authorList>
            <person name="Buettner E."/>
        </authorList>
    </citation>
    <scope>NUCLEOTIDE SEQUENCE</scope>
    <source>
        <strain evidence="1">MPL23</strain>
    </source>
</reference>
<dbReference type="Proteomes" id="UP001148662">
    <property type="component" value="Unassembled WGS sequence"/>
</dbReference>
<evidence type="ECO:0000313" key="2">
    <source>
        <dbReference type="Proteomes" id="UP001148662"/>
    </source>
</evidence>
<proteinExistence type="predicted"/>
<accession>A0ACC1SXM2</accession>
<comment type="caution">
    <text evidence="1">The sequence shown here is derived from an EMBL/GenBank/DDBJ whole genome shotgun (WGS) entry which is preliminary data.</text>
</comment>
<protein>
    <submittedName>
        <fullName evidence="1">Uncharacterized protein</fullName>
    </submittedName>
</protein>
<name>A0ACC1SXM2_9APHY</name>
<sequence length="153" mass="17918">MQDHLSWSIWLYKDIGFQGMVYVSPDTPYMQLFTKSGFLEKKFRLAVDAWGADDKAVRHIYDPIVEFIKKEVPNEEHQQLYPYPVWRVEERVSRLARNILLGEMMVMEWADHMKGMNETQLDELAKSFSFENCMKRSGLNKVLTEHAAEVGAI</sequence>
<organism evidence="1 2">
    <name type="scientific">Phlebia brevispora</name>
    <dbReference type="NCBI Taxonomy" id="194682"/>
    <lineage>
        <taxon>Eukaryota</taxon>
        <taxon>Fungi</taxon>
        <taxon>Dikarya</taxon>
        <taxon>Basidiomycota</taxon>
        <taxon>Agaricomycotina</taxon>
        <taxon>Agaricomycetes</taxon>
        <taxon>Polyporales</taxon>
        <taxon>Meruliaceae</taxon>
        <taxon>Phlebia</taxon>
    </lineage>
</organism>
<evidence type="ECO:0000313" key="1">
    <source>
        <dbReference type="EMBL" id="KAJ3548611.1"/>
    </source>
</evidence>
<gene>
    <name evidence="1" type="ORF">NM688_g5269</name>
</gene>
<dbReference type="EMBL" id="JANHOG010000956">
    <property type="protein sequence ID" value="KAJ3548611.1"/>
    <property type="molecule type" value="Genomic_DNA"/>
</dbReference>
<keyword evidence="2" id="KW-1185">Reference proteome</keyword>